<proteinExistence type="inferred from homology"/>
<keyword evidence="7" id="KW-1185">Reference proteome</keyword>
<dbReference type="Proteomes" id="UP000627781">
    <property type="component" value="Unassembled WGS sequence"/>
</dbReference>
<name>A0ABR8PVS2_9CLOT</name>
<keyword evidence="2 3" id="KW-0326">Glycosidase</keyword>
<dbReference type="Gene3D" id="2.60.120.260">
    <property type="entry name" value="Galactose-binding domain-like"/>
    <property type="match status" value="1"/>
</dbReference>
<keyword evidence="4" id="KW-0732">Signal</keyword>
<evidence type="ECO:0000313" key="6">
    <source>
        <dbReference type="EMBL" id="MBD7912258.1"/>
    </source>
</evidence>
<feature type="chain" id="PRO_5046344444" evidence="4">
    <location>
        <begin position="31"/>
        <end position="470"/>
    </location>
</feature>
<dbReference type="SUPFAM" id="SSF49785">
    <property type="entry name" value="Galactose-binding domain-like"/>
    <property type="match status" value="1"/>
</dbReference>
<comment type="caution">
    <text evidence="6">The sequence shown here is derived from an EMBL/GenBank/DDBJ whole genome shotgun (WGS) entry which is preliminary data.</text>
</comment>
<evidence type="ECO:0000256" key="2">
    <source>
        <dbReference type="ARBA" id="ARBA00023295"/>
    </source>
</evidence>
<feature type="domain" description="Glycoside hydrolase family 5" evidence="5">
    <location>
        <begin position="187"/>
        <end position="430"/>
    </location>
</feature>
<evidence type="ECO:0000313" key="7">
    <source>
        <dbReference type="Proteomes" id="UP000627781"/>
    </source>
</evidence>
<dbReference type="Gene3D" id="3.20.20.80">
    <property type="entry name" value="Glycosidases"/>
    <property type="match status" value="1"/>
</dbReference>
<reference evidence="6 7" key="1">
    <citation type="submission" date="2020-08" db="EMBL/GenBank/DDBJ databases">
        <title>A Genomic Blueprint of the Chicken Gut Microbiome.</title>
        <authorList>
            <person name="Gilroy R."/>
            <person name="Ravi A."/>
            <person name="Getino M."/>
            <person name="Pursley I."/>
            <person name="Horton D.L."/>
            <person name="Alikhan N.-F."/>
            <person name="Baker D."/>
            <person name="Gharbi K."/>
            <person name="Hall N."/>
            <person name="Watson M."/>
            <person name="Adriaenssens E.M."/>
            <person name="Foster-Nyarko E."/>
            <person name="Jarju S."/>
            <person name="Secka A."/>
            <person name="Antonio M."/>
            <person name="Oren A."/>
            <person name="Chaudhuri R."/>
            <person name="La Ragione R.M."/>
            <person name="Hildebrand F."/>
            <person name="Pallen M.J."/>
        </authorList>
    </citation>
    <scope>NUCLEOTIDE SEQUENCE [LARGE SCALE GENOMIC DNA]</scope>
    <source>
        <strain evidence="6 7">Sa3CVN1</strain>
    </source>
</reference>
<dbReference type="InterPro" id="IPR001547">
    <property type="entry name" value="Glyco_hydro_5"/>
</dbReference>
<feature type="signal peptide" evidence="4">
    <location>
        <begin position="1"/>
        <end position="30"/>
    </location>
</feature>
<dbReference type="RefSeq" id="WP_191769196.1">
    <property type="nucleotide sequence ID" value="NZ_JACSRA010000021.1"/>
</dbReference>
<dbReference type="InterPro" id="IPR008979">
    <property type="entry name" value="Galactose-bd-like_sf"/>
</dbReference>
<keyword evidence="1 3" id="KW-0378">Hydrolase</keyword>
<dbReference type="Pfam" id="PF00150">
    <property type="entry name" value="Cellulase"/>
    <property type="match status" value="1"/>
</dbReference>
<evidence type="ECO:0000259" key="5">
    <source>
        <dbReference type="Pfam" id="PF00150"/>
    </source>
</evidence>
<accession>A0ABR8PVS2</accession>
<dbReference type="PANTHER" id="PTHR34142:SF1">
    <property type="entry name" value="GLYCOSIDE HYDROLASE FAMILY 5 DOMAIN-CONTAINING PROTEIN"/>
    <property type="match status" value="1"/>
</dbReference>
<evidence type="ECO:0000256" key="4">
    <source>
        <dbReference type="SAM" id="SignalP"/>
    </source>
</evidence>
<organism evidence="6 7">
    <name type="scientific">Clostridium cibarium</name>
    <dbReference type="NCBI Taxonomy" id="2762247"/>
    <lineage>
        <taxon>Bacteria</taxon>
        <taxon>Bacillati</taxon>
        <taxon>Bacillota</taxon>
        <taxon>Clostridia</taxon>
        <taxon>Eubacteriales</taxon>
        <taxon>Clostridiaceae</taxon>
        <taxon>Clostridium</taxon>
    </lineage>
</organism>
<sequence>MKKLRKSCRWVAAFIAIILILVNCNTNTWALDSYMVNDTNSFKKVVEFESARHFSLGRGNAIRKDLFNGYSGNGFVYLVSGWADVNFTVPSDGNYKITIVTNSDQYKENWLYLDKDPAGKLCTNAGSWNKTTNEYTLSKGQHKFGVSSDWGYVALDYVLIEKVDDIMQPTDPVSKGGFNVKGNKLYDGKGNEFVMRGVNIAHAWYTSETKTSIDAVARLGANTVRVVLADGTQWNKTTAEEVNNIISWCREKGLVCILEVHDHTGFDDPQRLYTAVNYWIALKDVLNANKDYVIVNVANEWLGTWNKGDVWTNTYCTAIKKMRSAGIENAIMVDAAGYGQETSSLISNCTAVKNADVTGNIMFSIHMYSVAGANSTVVKSNIDRMLEKGVCTVIGEFGDYQNGGDVDEATIVNYSDEKKVGTVAWSWKGNGGQDVTLDLSNDWEGNNLTSWGKYVFFSEHGIQKTSKLAY</sequence>
<gene>
    <name evidence="6" type="ORF">H9661_12910</name>
</gene>
<dbReference type="EMBL" id="JACSRA010000021">
    <property type="protein sequence ID" value="MBD7912258.1"/>
    <property type="molecule type" value="Genomic_DNA"/>
</dbReference>
<dbReference type="SUPFAM" id="SSF51445">
    <property type="entry name" value="(Trans)glycosidases"/>
    <property type="match status" value="1"/>
</dbReference>
<evidence type="ECO:0000256" key="3">
    <source>
        <dbReference type="RuleBase" id="RU361153"/>
    </source>
</evidence>
<dbReference type="PANTHER" id="PTHR34142">
    <property type="entry name" value="ENDO-BETA-1,4-GLUCANASE A"/>
    <property type="match status" value="1"/>
</dbReference>
<protein>
    <submittedName>
        <fullName evidence="6">Cellulase family glycosylhydrolase</fullName>
    </submittedName>
</protein>
<evidence type="ECO:0000256" key="1">
    <source>
        <dbReference type="ARBA" id="ARBA00022801"/>
    </source>
</evidence>
<comment type="similarity">
    <text evidence="3">Belongs to the glycosyl hydrolase 5 (cellulase A) family.</text>
</comment>
<dbReference type="InterPro" id="IPR017853">
    <property type="entry name" value="GH"/>
</dbReference>